<evidence type="ECO:0000313" key="3">
    <source>
        <dbReference type="Proteomes" id="UP001279410"/>
    </source>
</evidence>
<gene>
    <name evidence="2" type="ORF">AKAME5_002104600</name>
</gene>
<dbReference type="EMBL" id="BRZM01000259">
    <property type="protein sequence ID" value="GLD69730.1"/>
    <property type="molecule type" value="Genomic_DNA"/>
</dbReference>
<dbReference type="AlphaFoldDB" id="A0AAD3NC51"/>
<sequence length="155" mass="16726">MATPTEDRSSSAARPRHRGPEAPPGLVKRAPKGTRKTTPTNAVGPPTSRAPRKARKLDQHGKDKPTSGISRARMPKEKQQTGGGGSKATSASSITRWRLTGNTAPRSGRGADGKATGDQEVRDNFITVELVEDNLADWNVKLHQVDKDSALRRRT</sequence>
<comment type="caution">
    <text evidence="2">The sequence shown here is derived from an EMBL/GenBank/DDBJ whole genome shotgun (WGS) entry which is preliminary data.</text>
</comment>
<feature type="compositionally biased region" description="Basic and acidic residues" evidence="1">
    <location>
        <begin position="109"/>
        <end position="121"/>
    </location>
</feature>
<dbReference type="Proteomes" id="UP001279410">
    <property type="component" value="Unassembled WGS sequence"/>
</dbReference>
<evidence type="ECO:0000256" key="1">
    <source>
        <dbReference type="SAM" id="MobiDB-lite"/>
    </source>
</evidence>
<accession>A0AAD3NC51</accession>
<feature type="region of interest" description="Disordered" evidence="1">
    <location>
        <begin position="1"/>
        <end position="121"/>
    </location>
</feature>
<keyword evidence="3" id="KW-1185">Reference proteome</keyword>
<reference evidence="2" key="1">
    <citation type="submission" date="2022-08" db="EMBL/GenBank/DDBJ databases">
        <title>Genome sequencing of akame (Lates japonicus).</title>
        <authorList>
            <person name="Hashiguchi Y."/>
            <person name="Takahashi H."/>
        </authorList>
    </citation>
    <scope>NUCLEOTIDE SEQUENCE</scope>
    <source>
        <strain evidence="2">Kochi</strain>
    </source>
</reference>
<protein>
    <submittedName>
        <fullName evidence="2">Ubiquitin-conjugating enzyme E2Q-like protein 1</fullName>
    </submittedName>
</protein>
<organism evidence="2 3">
    <name type="scientific">Lates japonicus</name>
    <name type="common">Japanese lates</name>
    <dbReference type="NCBI Taxonomy" id="270547"/>
    <lineage>
        <taxon>Eukaryota</taxon>
        <taxon>Metazoa</taxon>
        <taxon>Chordata</taxon>
        <taxon>Craniata</taxon>
        <taxon>Vertebrata</taxon>
        <taxon>Euteleostomi</taxon>
        <taxon>Actinopterygii</taxon>
        <taxon>Neopterygii</taxon>
        <taxon>Teleostei</taxon>
        <taxon>Neoteleostei</taxon>
        <taxon>Acanthomorphata</taxon>
        <taxon>Carangaria</taxon>
        <taxon>Carangaria incertae sedis</taxon>
        <taxon>Centropomidae</taxon>
        <taxon>Lates</taxon>
    </lineage>
</organism>
<proteinExistence type="predicted"/>
<feature type="compositionally biased region" description="Basic and acidic residues" evidence="1">
    <location>
        <begin position="56"/>
        <end position="65"/>
    </location>
</feature>
<evidence type="ECO:0000313" key="2">
    <source>
        <dbReference type="EMBL" id="GLD69730.1"/>
    </source>
</evidence>
<name>A0AAD3NC51_LATJO</name>